<evidence type="ECO:0000256" key="5">
    <source>
        <dbReference type="ARBA" id="ARBA00022630"/>
    </source>
</evidence>
<dbReference type="STRING" id="121224.E0VMW2"/>
<evidence type="ECO:0000256" key="2">
    <source>
        <dbReference type="ARBA" id="ARBA00004275"/>
    </source>
</evidence>
<evidence type="ECO:0000256" key="6">
    <source>
        <dbReference type="ARBA" id="ARBA00022827"/>
    </source>
</evidence>
<feature type="domain" description="Acyl-CoA oxidase C-alpha1" evidence="16">
    <location>
        <begin position="301"/>
        <end position="463"/>
    </location>
</feature>
<name>E0VMW2_PEDHC</name>
<feature type="domain" description="Acyl-CoA oxidase C-terminal" evidence="14">
    <location>
        <begin position="502"/>
        <end position="682"/>
    </location>
</feature>
<dbReference type="FunFam" id="2.40.110.10:FF:000005">
    <property type="entry name" value="Acyl-coenzyme A oxidase"/>
    <property type="match status" value="1"/>
</dbReference>
<evidence type="ECO:0000256" key="9">
    <source>
        <dbReference type="ARBA" id="ARBA00023098"/>
    </source>
</evidence>
<dbReference type="Pfam" id="PF02770">
    <property type="entry name" value="Acyl-CoA_dh_M"/>
    <property type="match status" value="1"/>
</dbReference>
<proteinExistence type="inferred from homology"/>
<evidence type="ECO:0000313" key="17">
    <source>
        <dbReference type="EMBL" id="EEB14718.1"/>
    </source>
</evidence>
<evidence type="ECO:0000256" key="10">
    <source>
        <dbReference type="ARBA" id="ARBA00023140"/>
    </source>
</evidence>
<keyword evidence="19" id="KW-1185">Reference proteome</keyword>
<dbReference type="Gene3D" id="2.40.110.10">
    <property type="entry name" value="Butyryl-CoA Dehydrogenase, subunit A, domain 2"/>
    <property type="match status" value="1"/>
</dbReference>
<evidence type="ECO:0000256" key="3">
    <source>
        <dbReference type="ARBA" id="ARBA00005189"/>
    </source>
</evidence>
<dbReference type="InterPro" id="IPR002655">
    <property type="entry name" value="Acyl-CoA_oxidase_C"/>
</dbReference>
<dbReference type="InterPro" id="IPR036250">
    <property type="entry name" value="AcylCo_DH-like_C"/>
</dbReference>
<dbReference type="OrthoDB" id="538336at2759"/>
<evidence type="ECO:0000259" key="14">
    <source>
        <dbReference type="Pfam" id="PF01756"/>
    </source>
</evidence>
<feature type="binding site" evidence="13">
    <location>
        <position position="158"/>
    </location>
    <ligand>
        <name>FAD</name>
        <dbReference type="ChEBI" id="CHEBI:57692"/>
    </ligand>
</feature>
<dbReference type="SUPFAM" id="SSF47203">
    <property type="entry name" value="Acyl-CoA dehydrogenase C-terminal domain-like"/>
    <property type="match status" value="2"/>
</dbReference>
<dbReference type="FunCoup" id="E0VMW2">
    <property type="interactions" value="387"/>
</dbReference>
<comment type="cofactor">
    <cofactor evidence="1">
        <name>FAD</name>
        <dbReference type="ChEBI" id="CHEBI:57692"/>
    </cofactor>
</comment>
<evidence type="ECO:0000259" key="15">
    <source>
        <dbReference type="Pfam" id="PF02770"/>
    </source>
</evidence>
<dbReference type="Pfam" id="PF01756">
    <property type="entry name" value="ACOX"/>
    <property type="match status" value="1"/>
</dbReference>
<dbReference type="KEGG" id="phu:Phum_PHUM320090"/>
<keyword evidence="7" id="KW-0276">Fatty acid metabolism</keyword>
<evidence type="ECO:0000313" key="18">
    <source>
        <dbReference type="EnsemblMetazoa" id="PHUM320090-PA"/>
    </source>
</evidence>
<dbReference type="FunFam" id="1.20.140.10:FF:000010">
    <property type="entry name" value="Acyl-coenzyme A oxidase"/>
    <property type="match status" value="1"/>
</dbReference>
<dbReference type="HOGENOM" id="CLU_014629_4_2_1"/>
<keyword evidence="10" id="KW-0576">Peroxisome</keyword>
<reference evidence="18" key="3">
    <citation type="submission" date="2021-02" db="UniProtKB">
        <authorList>
            <consortium name="EnsemblMetazoa"/>
        </authorList>
    </citation>
    <scope>IDENTIFICATION</scope>
    <source>
        <strain evidence="18">USDA</strain>
    </source>
</reference>
<dbReference type="GO" id="GO:0016402">
    <property type="term" value="F:pristanoyl-CoA oxidase activity"/>
    <property type="evidence" value="ECO:0007669"/>
    <property type="project" value="TreeGrafter"/>
</dbReference>
<dbReference type="OMA" id="MFGGSIM"/>
<dbReference type="InterPro" id="IPR012258">
    <property type="entry name" value="Acyl-CoA_oxidase"/>
</dbReference>
<dbReference type="EnsemblMetazoa" id="PHUM320090-RA">
    <property type="protein sequence ID" value="PHUM320090-PA"/>
    <property type="gene ID" value="PHUM320090"/>
</dbReference>
<dbReference type="GeneID" id="8236093"/>
<reference evidence="17" key="2">
    <citation type="submission" date="2007-04" db="EMBL/GenBank/DDBJ databases">
        <title>The genome of the human body louse.</title>
        <authorList>
            <consortium name="The Human Body Louse Genome Consortium"/>
            <person name="Kirkness E."/>
            <person name="Walenz B."/>
            <person name="Hass B."/>
            <person name="Bruggner R."/>
            <person name="Strausberg R."/>
        </authorList>
    </citation>
    <scope>NUCLEOTIDE SEQUENCE</scope>
    <source>
        <strain evidence="17">USDA</strain>
    </source>
</reference>
<dbReference type="InterPro" id="IPR009100">
    <property type="entry name" value="AcylCoA_DH/oxidase_NM_dom_sf"/>
</dbReference>
<reference evidence="17" key="1">
    <citation type="submission" date="2007-04" db="EMBL/GenBank/DDBJ databases">
        <title>Annotation of Pediculus humanus corporis strain USDA.</title>
        <authorList>
            <person name="Kirkness E."/>
            <person name="Hannick L."/>
            <person name="Hass B."/>
            <person name="Bruggner R."/>
            <person name="Lawson D."/>
            <person name="Bidwell S."/>
            <person name="Joardar V."/>
            <person name="Caler E."/>
            <person name="Walenz B."/>
            <person name="Inman J."/>
            <person name="Schobel S."/>
            <person name="Galinsky K."/>
            <person name="Amedeo P."/>
            <person name="Strausberg R."/>
        </authorList>
    </citation>
    <scope>NUCLEOTIDE SEQUENCE</scope>
    <source>
        <strain evidence="17">USDA</strain>
    </source>
</reference>
<keyword evidence="6 11" id="KW-0274">FAD</keyword>
<dbReference type="GO" id="GO:0033540">
    <property type="term" value="P:fatty acid beta-oxidation using acyl-CoA oxidase"/>
    <property type="evidence" value="ECO:0007669"/>
    <property type="project" value="TreeGrafter"/>
</dbReference>
<evidence type="ECO:0000256" key="4">
    <source>
        <dbReference type="ARBA" id="ARBA00006288"/>
    </source>
</evidence>
<comment type="subcellular location">
    <subcellularLocation>
        <location evidence="2">Peroxisome</location>
    </subcellularLocation>
</comment>
<evidence type="ECO:0000259" key="16">
    <source>
        <dbReference type="Pfam" id="PF22924"/>
    </source>
</evidence>
<dbReference type="Proteomes" id="UP000009046">
    <property type="component" value="Unassembled WGS sequence"/>
</dbReference>
<dbReference type="AlphaFoldDB" id="E0VMW2"/>
<dbReference type="GO" id="GO:0071949">
    <property type="term" value="F:FAD binding"/>
    <property type="evidence" value="ECO:0007669"/>
    <property type="project" value="InterPro"/>
</dbReference>
<accession>E0VMW2</accession>
<dbReference type="InParanoid" id="E0VMW2"/>
<dbReference type="GO" id="GO:0055088">
    <property type="term" value="P:lipid homeostasis"/>
    <property type="evidence" value="ECO:0007669"/>
    <property type="project" value="TreeGrafter"/>
</dbReference>
<keyword evidence="9" id="KW-0443">Lipid metabolism</keyword>
<dbReference type="VEuPathDB" id="VectorBase:PHUM320090"/>
<dbReference type="Pfam" id="PF22924">
    <property type="entry name" value="ACOX_C_alpha1"/>
    <property type="match status" value="1"/>
</dbReference>
<dbReference type="GO" id="GO:0005777">
    <property type="term" value="C:peroxisome"/>
    <property type="evidence" value="ECO:0007669"/>
    <property type="project" value="UniProtKB-SubCell"/>
</dbReference>
<dbReference type="SUPFAM" id="SSF56645">
    <property type="entry name" value="Acyl-CoA dehydrogenase NM domain-like"/>
    <property type="match status" value="1"/>
</dbReference>
<evidence type="ECO:0000256" key="7">
    <source>
        <dbReference type="ARBA" id="ARBA00022832"/>
    </source>
</evidence>
<sequence>MPTDVPSASNFIKNDLPPGPLTCYRKQSTFCWRKMQVFLESEDIINYKYKIWKTLEGDPLFQQSPISLPHEEFRKLTTLRANRIRDYDFLNRDVIMENPIRFMISIGALTMYDASALIKYIIPAHFFNNSIQGLGSKIHSDVIKKIENEEIIGCFALTEVSHGTNVKKMRTTATFDKETQEFILNTPDFEAAKCWAGSLGSSATHATVYAQLFTPDGVCHGLHGFYTPLRDPNTMLAYPGVVLGDMGEKLGLNGVDNGFAIFNNYRIPKDSLLDKNGKVSSSGKYISCIKDPRKRFGASLGSLVAGRMAIVNICTGNLVKAISIAIRYSSVRKQFGPDEDELPVIEYQLQQWRLFPYLADAYAFMVLAVATSQAFVDFNILVAFKNMEELNVFGVELHALMSSAKPLVSWAAQHGVQEAREACGGHGYLKCSGFGSLRNDNDANCTYEGDNNVLMQQSSNWLLSLFKKLDTPFESPLGSVKFLYKEKSFPSPTTVDEMCQIPVIISMYEWLLLRLLSETQRIYEENLKNNQNDSFTAKNNCQVFYARTLSLAYIEHYVLLICWNKIQDAGQEFFNEVNIFKKLVSLFGLHHLQRHLSDFYEGGFTKGPLLSLLIKKAILKLCEDIKPDAVSLIDAIAPPDFILNSAIGKSDGEIYKNLQAAFLQNPGVTQRPEWWREMTKKFRSRL</sequence>
<protein>
    <recommendedName>
        <fullName evidence="11">Acyl-coenzyme A oxidase</fullName>
    </recommendedName>
</protein>
<dbReference type="PIRSF" id="PIRSF000168">
    <property type="entry name" value="Acyl-CoA_oxidase"/>
    <property type="match status" value="1"/>
</dbReference>
<keyword evidence="5 11" id="KW-0285">Flavoprotein</keyword>
<feature type="domain" description="Acyl-CoA oxidase/dehydrogenase middle" evidence="15">
    <location>
        <begin position="154"/>
        <end position="264"/>
    </location>
</feature>
<dbReference type="InterPro" id="IPR006091">
    <property type="entry name" value="Acyl-CoA_Oxase/DH_mid-dom"/>
</dbReference>
<dbReference type="RefSeq" id="XP_002427456.1">
    <property type="nucleotide sequence ID" value="XM_002427411.1"/>
</dbReference>
<dbReference type="EMBL" id="DS235327">
    <property type="protein sequence ID" value="EEB14718.1"/>
    <property type="molecule type" value="Genomic_DNA"/>
</dbReference>
<evidence type="ECO:0000256" key="8">
    <source>
        <dbReference type="ARBA" id="ARBA00023002"/>
    </source>
</evidence>
<comment type="pathway">
    <text evidence="3">Lipid metabolism.</text>
</comment>
<feature type="active site" description="Proton acceptor" evidence="12">
    <location>
        <position position="448"/>
    </location>
</feature>
<dbReference type="CTD" id="8236093"/>
<gene>
    <name evidence="18" type="primary">8236093</name>
    <name evidence="17" type="ORF">Phum_PHUM320090</name>
</gene>
<organism>
    <name type="scientific">Pediculus humanus subsp. corporis</name>
    <name type="common">Body louse</name>
    <dbReference type="NCBI Taxonomy" id="121224"/>
    <lineage>
        <taxon>Eukaryota</taxon>
        <taxon>Metazoa</taxon>
        <taxon>Ecdysozoa</taxon>
        <taxon>Arthropoda</taxon>
        <taxon>Hexapoda</taxon>
        <taxon>Insecta</taxon>
        <taxon>Pterygota</taxon>
        <taxon>Neoptera</taxon>
        <taxon>Paraneoptera</taxon>
        <taxon>Psocodea</taxon>
        <taxon>Troctomorpha</taxon>
        <taxon>Phthiraptera</taxon>
        <taxon>Anoplura</taxon>
        <taxon>Pediculidae</taxon>
        <taxon>Pediculus</taxon>
    </lineage>
</organism>
<evidence type="ECO:0000256" key="12">
    <source>
        <dbReference type="PIRSR" id="PIRSR000168-1"/>
    </source>
</evidence>
<dbReference type="InterPro" id="IPR046373">
    <property type="entry name" value="Acyl-CoA_Oxase/DH_mid-dom_sf"/>
</dbReference>
<dbReference type="PANTHER" id="PTHR10909:SF390">
    <property type="entry name" value="PEROXISOMAL ACYL-COENZYME A OXIDASE 3"/>
    <property type="match status" value="1"/>
</dbReference>
<dbReference type="GO" id="GO:0005504">
    <property type="term" value="F:fatty acid binding"/>
    <property type="evidence" value="ECO:0007669"/>
    <property type="project" value="TreeGrafter"/>
</dbReference>
<evidence type="ECO:0000256" key="13">
    <source>
        <dbReference type="PIRSR" id="PIRSR000168-2"/>
    </source>
</evidence>
<dbReference type="eggNOG" id="KOG0135">
    <property type="taxonomic scope" value="Eukaryota"/>
</dbReference>
<evidence type="ECO:0000256" key="1">
    <source>
        <dbReference type="ARBA" id="ARBA00001974"/>
    </source>
</evidence>
<evidence type="ECO:0000313" key="19">
    <source>
        <dbReference type="Proteomes" id="UP000009046"/>
    </source>
</evidence>
<dbReference type="EMBL" id="AAZO01003717">
    <property type="status" value="NOT_ANNOTATED_CDS"/>
    <property type="molecule type" value="Genomic_DNA"/>
</dbReference>
<dbReference type="Gene3D" id="1.20.140.10">
    <property type="entry name" value="Butyryl-CoA Dehydrogenase, subunit A, domain 3"/>
    <property type="match status" value="2"/>
</dbReference>
<keyword evidence="8 17" id="KW-0560">Oxidoreductase</keyword>
<feature type="binding site" evidence="13">
    <location>
        <position position="197"/>
    </location>
    <ligand>
        <name>FAD</name>
        <dbReference type="ChEBI" id="CHEBI:57692"/>
    </ligand>
</feature>
<dbReference type="InterPro" id="IPR055060">
    <property type="entry name" value="ACOX_C_alpha1"/>
</dbReference>
<dbReference type="FunFam" id="1.20.140.10:FF:000007">
    <property type="entry name" value="Acyl-coenzyme A oxidase"/>
    <property type="match status" value="1"/>
</dbReference>
<comment type="similarity">
    <text evidence="4 11">Belongs to the acyl-CoA oxidase family.</text>
</comment>
<dbReference type="PANTHER" id="PTHR10909">
    <property type="entry name" value="ELECTRON TRANSPORT OXIDOREDUCTASE"/>
    <property type="match status" value="1"/>
</dbReference>
<evidence type="ECO:0000256" key="11">
    <source>
        <dbReference type="PIRNR" id="PIRNR000168"/>
    </source>
</evidence>